<dbReference type="GO" id="GO:0016538">
    <property type="term" value="F:cyclin-dependent protein serine/threonine kinase regulator activity"/>
    <property type="evidence" value="ECO:0007669"/>
    <property type="project" value="TreeGrafter"/>
</dbReference>
<dbReference type="GO" id="GO:0019901">
    <property type="term" value="F:protein kinase binding"/>
    <property type="evidence" value="ECO:0007669"/>
    <property type="project" value="InterPro"/>
</dbReference>
<dbReference type="Pfam" id="PF00134">
    <property type="entry name" value="Cyclin_N"/>
    <property type="match status" value="1"/>
</dbReference>
<evidence type="ECO:0000259" key="1">
    <source>
        <dbReference type="Pfam" id="PF00134"/>
    </source>
</evidence>
<organism evidence="2 3">
    <name type="scientific">Smittium simulii</name>
    <dbReference type="NCBI Taxonomy" id="133385"/>
    <lineage>
        <taxon>Eukaryota</taxon>
        <taxon>Fungi</taxon>
        <taxon>Fungi incertae sedis</taxon>
        <taxon>Zoopagomycota</taxon>
        <taxon>Kickxellomycotina</taxon>
        <taxon>Harpellomycetes</taxon>
        <taxon>Harpellales</taxon>
        <taxon>Legeriomycetaceae</taxon>
        <taxon>Smittium</taxon>
    </lineage>
</organism>
<dbReference type="PANTHER" id="PTHR15615:SF10">
    <property type="entry name" value="PHO85 CYCLIN-2-RELATED"/>
    <property type="match status" value="1"/>
</dbReference>
<dbReference type="CDD" id="cd20557">
    <property type="entry name" value="CYCLIN_ScPCL1-like"/>
    <property type="match status" value="1"/>
</dbReference>
<dbReference type="EMBL" id="MBFR01000068">
    <property type="protein sequence ID" value="PVU94999.1"/>
    <property type="molecule type" value="Genomic_DNA"/>
</dbReference>
<dbReference type="PANTHER" id="PTHR15615">
    <property type="match status" value="1"/>
</dbReference>
<comment type="caution">
    <text evidence="2">The sequence shown here is derived from an EMBL/GenBank/DDBJ whole genome shotgun (WGS) entry which is preliminary data.</text>
</comment>
<name>A0A2T9YRN8_9FUNG</name>
<evidence type="ECO:0000313" key="2">
    <source>
        <dbReference type="EMBL" id="PVU94999.1"/>
    </source>
</evidence>
<sequence>MIWKISSRTSSIIKGKITPEMIDIIAVYTENTINQKEKRNEKRYMYPNKVENRNINSENIPIQQKDSFNLVTLNSFITNLVIKSKVQVGTLICTLVYLNRLKKRLPKGAKGIPCTYHRIFLASLIIAGKYLNDASPKNKYWARYSNMFSIAEVNLMEKQFLFLLDFDLRIEAEDLEFASEHFYSEKLNTIKQSQYYLSKNNIDFENYKNTFLPYTESKNSVLKTTLPTQPDDTIYNRQIFKDKAYNPFNSLEYNATPMLNDFTDNSSCIQVPQKSYINPSHTRSLSSIQFDKVKI</sequence>
<dbReference type="InterPro" id="IPR006671">
    <property type="entry name" value="Cyclin_N"/>
</dbReference>
<proteinExistence type="predicted"/>
<dbReference type="InterPro" id="IPR013922">
    <property type="entry name" value="Cyclin_PHO80-like"/>
</dbReference>
<dbReference type="GO" id="GO:0005634">
    <property type="term" value="C:nucleus"/>
    <property type="evidence" value="ECO:0007669"/>
    <property type="project" value="TreeGrafter"/>
</dbReference>
<dbReference type="Proteomes" id="UP000245383">
    <property type="component" value="Unassembled WGS sequence"/>
</dbReference>
<reference evidence="2 3" key="1">
    <citation type="journal article" date="2018" name="MBio">
        <title>Comparative Genomics Reveals the Core Gene Toolbox for the Fungus-Insect Symbiosis.</title>
        <authorList>
            <person name="Wang Y."/>
            <person name="Stata M."/>
            <person name="Wang W."/>
            <person name="Stajich J.E."/>
            <person name="White M.M."/>
            <person name="Moncalvo J.M."/>
        </authorList>
    </citation>
    <scope>NUCLEOTIDE SEQUENCE [LARGE SCALE GENOMIC DNA]</scope>
    <source>
        <strain evidence="2 3">SWE-8-4</strain>
    </source>
</reference>
<feature type="domain" description="Cyclin N-terminal" evidence="1">
    <location>
        <begin position="46"/>
        <end position="169"/>
    </location>
</feature>
<dbReference type="SUPFAM" id="SSF47954">
    <property type="entry name" value="Cyclin-like"/>
    <property type="match status" value="1"/>
</dbReference>
<accession>A0A2T9YRN8</accession>
<gene>
    <name evidence="2" type="ORF">BB561_002102</name>
</gene>
<dbReference type="STRING" id="133385.A0A2T9YRN8"/>
<dbReference type="Gene3D" id="1.10.472.10">
    <property type="entry name" value="Cyclin-like"/>
    <property type="match status" value="1"/>
</dbReference>
<dbReference type="AlphaFoldDB" id="A0A2T9YRN8"/>
<keyword evidence="3" id="KW-1185">Reference proteome</keyword>
<protein>
    <recommendedName>
        <fullName evidence="1">Cyclin N-terminal domain-containing protein</fullName>
    </recommendedName>
</protein>
<dbReference type="InterPro" id="IPR036915">
    <property type="entry name" value="Cyclin-like_sf"/>
</dbReference>
<dbReference type="GO" id="GO:0000307">
    <property type="term" value="C:cyclin-dependent protein kinase holoenzyme complex"/>
    <property type="evidence" value="ECO:0007669"/>
    <property type="project" value="TreeGrafter"/>
</dbReference>
<evidence type="ECO:0000313" key="3">
    <source>
        <dbReference type="Proteomes" id="UP000245383"/>
    </source>
</evidence>
<dbReference type="OrthoDB" id="10250320at2759"/>